<dbReference type="OrthoDB" id="2659386at2759"/>
<organism evidence="2 3">
    <name type="scientific">Hydnomerulius pinastri MD-312</name>
    <dbReference type="NCBI Taxonomy" id="994086"/>
    <lineage>
        <taxon>Eukaryota</taxon>
        <taxon>Fungi</taxon>
        <taxon>Dikarya</taxon>
        <taxon>Basidiomycota</taxon>
        <taxon>Agaricomycotina</taxon>
        <taxon>Agaricomycetes</taxon>
        <taxon>Agaricomycetidae</taxon>
        <taxon>Boletales</taxon>
        <taxon>Boletales incertae sedis</taxon>
        <taxon>Leucogyrophana</taxon>
    </lineage>
</organism>
<proteinExistence type="predicted"/>
<gene>
    <name evidence="2" type="ORF">HYDPIDRAFT_33465</name>
</gene>
<accession>A0A0C9W076</accession>
<dbReference type="EMBL" id="KN839895">
    <property type="protein sequence ID" value="KIJ59173.1"/>
    <property type="molecule type" value="Genomic_DNA"/>
</dbReference>
<sequence length="254" mass="29095">MGRCAATSLKVPSGDAKAHKQAQQCAARERWFAKPGVQDEQREKARIRVAKYVRSVMGAYQNLTKLTMIRRKQEELMASQSPTIPTTESSTTTLLHDGSGDYTQEACGDESDEGNGPSPSFLYASEEFAPPSLEELHIRVVDWQTEWGKESEWGRAFNDTLQKARQGGWRDTDHFFAQCEVHVRRGKELIVQLKHVARRPPKGTRDRLTDIYLQIYNLLQSLIAETKFFEVRLDDFAPAVPYSRLSEIRYYHRV</sequence>
<feature type="compositionally biased region" description="Low complexity" evidence="1">
    <location>
        <begin position="79"/>
        <end position="93"/>
    </location>
</feature>
<evidence type="ECO:0000313" key="3">
    <source>
        <dbReference type="Proteomes" id="UP000053820"/>
    </source>
</evidence>
<feature type="region of interest" description="Disordered" evidence="1">
    <location>
        <begin position="78"/>
        <end position="121"/>
    </location>
</feature>
<protein>
    <submittedName>
        <fullName evidence="2">Uncharacterized protein</fullName>
    </submittedName>
</protein>
<evidence type="ECO:0000256" key="1">
    <source>
        <dbReference type="SAM" id="MobiDB-lite"/>
    </source>
</evidence>
<dbReference type="HOGENOM" id="CLU_090733_0_0_1"/>
<keyword evidence="3" id="KW-1185">Reference proteome</keyword>
<name>A0A0C9W076_9AGAM</name>
<evidence type="ECO:0000313" key="2">
    <source>
        <dbReference type="EMBL" id="KIJ59173.1"/>
    </source>
</evidence>
<dbReference type="AlphaFoldDB" id="A0A0C9W076"/>
<dbReference type="Proteomes" id="UP000053820">
    <property type="component" value="Unassembled WGS sequence"/>
</dbReference>
<reference evidence="2 3" key="1">
    <citation type="submission" date="2014-04" db="EMBL/GenBank/DDBJ databases">
        <title>Evolutionary Origins and Diversification of the Mycorrhizal Mutualists.</title>
        <authorList>
            <consortium name="DOE Joint Genome Institute"/>
            <consortium name="Mycorrhizal Genomics Consortium"/>
            <person name="Kohler A."/>
            <person name="Kuo A."/>
            <person name="Nagy L.G."/>
            <person name="Floudas D."/>
            <person name="Copeland A."/>
            <person name="Barry K.W."/>
            <person name="Cichocki N."/>
            <person name="Veneault-Fourrey C."/>
            <person name="LaButti K."/>
            <person name="Lindquist E.A."/>
            <person name="Lipzen A."/>
            <person name="Lundell T."/>
            <person name="Morin E."/>
            <person name="Murat C."/>
            <person name="Riley R."/>
            <person name="Ohm R."/>
            <person name="Sun H."/>
            <person name="Tunlid A."/>
            <person name="Henrissat B."/>
            <person name="Grigoriev I.V."/>
            <person name="Hibbett D.S."/>
            <person name="Martin F."/>
        </authorList>
    </citation>
    <scope>NUCLEOTIDE SEQUENCE [LARGE SCALE GENOMIC DNA]</scope>
    <source>
        <strain evidence="2 3">MD-312</strain>
    </source>
</reference>